<dbReference type="Proteomes" id="UP000034166">
    <property type="component" value="Unassembled WGS sequence"/>
</dbReference>
<evidence type="ECO:0000313" key="2">
    <source>
        <dbReference type="EMBL" id="KKK33572.1"/>
    </source>
</evidence>
<proteinExistence type="predicted"/>
<organism evidence="2 3">
    <name type="scientific">Mesobacillus campisalis</name>
    <dbReference type="NCBI Taxonomy" id="1408103"/>
    <lineage>
        <taxon>Bacteria</taxon>
        <taxon>Bacillati</taxon>
        <taxon>Bacillota</taxon>
        <taxon>Bacilli</taxon>
        <taxon>Bacillales</taxon>
        <taxon>Bacillaceae</taxon>
        <taxon>Mesobacillus</taxon>
    </lineage>
</organism>
<dbReference type="EMBL" id="LAYY01000100">
    <property type="protein sequence ID" value="KKK33572.1"/>
    <property type="molecule type" value="Genomic_DNA"/>
</dbReference>
<gene>
    <name evidence="2" type="ORF">WQ57_23415</name>
</gene>
<keyword evidence="1" id="KW-0472">Membrane</keyword>
<dbReference type="AlphaFoldDB" id="A0A0M2SL21"/>
<reference evidence="2 3" key="1">
    <citation type="submission" date="2015-04" db="EMBL/GenBank/DDBJ databases">
        <title>Taxonomic description and genome sequence of Bacillus campisalis sp. nov., a novel member of the genus Bacillus isolated from solar saltern.</title>
        <authorList>
            <person name="Mathan Kumar R."/>
            <person name="Kaur G."/>
            <person name="Kumar A."/>
            <person name="Singh N.K."/>
            <person name="Kaur N."/>
            <person name="Kumar N."/>
            <person name="Mayilraj S."/>
        </authorList>
    </citation>
    <scope>NUCLEOTIDE SEQUENCE [LARGE SCALE GENOMIC DNA]</scope>
    <source>
        <strain evidence="2 3">SA2-6</strain>
    </source>
</reference>
<sequence length="160" mass="18714">MENLLELFSSMEPSLKAQFLAALASSLLIGSLIGVFLNGAFGLWQKYLSVLPRKKLVHKHQSPEEKERKIEFYQSMIMAFEEYYSQIYDERNGIPKLIRQGYRKHIHGRFKRNSRLADKSIKDLHSQIMFHINRKTGSDEELALMAVDLFNETYDQLEND</sequence>
<evidence type="ECO:0000256" key="1">
    <source>
        <dbReference type="SAM" id="Phobius"/>
    </source>
</evidence>
<comment type="caution">
    <text evidence="2">The sequence shown here is derived from an EMBL/GenBank/DDBJ whole genome shotgun (WGS) entry which is preliminary data.</text>
</comment>
<feature type="transmembrane region" description="Helical" evidence="1">
    <location>
        <begin position="20"/>
        <end position="44"/>
    </location>
</feature>
<accession>A0A0M2SL21</accession>
<dbReference type="OrthoDB" id="9825741at2"/>
<dbReference type="PATRIC" id="fig|1408103.3.peg.5048"/>
<keyword evidence="1" id="KW-0812">Transmembrane</keyword>
<keyword evidence="1" id="KW-1133">Transmembrane helix</keyword>
<evidence type="ECO:0000313" key="3">
    <source>
        <dbReference type="Proteomes" id="UP000034166"/>
    </source>
</evidence>
<protein>
    <submittedName>
        <fullName evidence="2">Uncharacterized protein</fullName>
    </submittedName>
</protein>
<keyword evidence="3" id="KW-1185">Reference proteome</keyword>
<dbReference type="RefSeq" id="WP_046526060.1">
    <property type="nucleotide sequence ID" value="NZ_LAYY01000100.1"/>
</dbReference>
<name>A0A0M2SL21_9BACI</name>